<reference evidence="1 2" key="1">
    <citation type="submission" date="2018-12" db="EMBL/GenBank/DDBJ databases">
        <title>Flavobacterium sp. nov., isolated from glacier ice.</title>
        <authorList>
            <person name="Liu Q."/>
            <person name="Xin Y.-H."/>
        </authorList>
    </citation>
    <scope>NUCLEOTIDE SEQUENCE [LARGE SCALE GENOMIC DNA]</scope>
    <source>
        <strain evidence="1 2">RB1N8</strain>
    </source>
</reference>
<accession>A0A3S0Q6X9</accession>
<comment type="caution">
    <text evidence="1">The sequence shown here is derived from an EMBL/GenBank/DDBJ whole genome shotgun (WGS) entry which is preliminary data.</text>
</comment>
<protein>
    <submittedName>
        <fullName evidence="1">MarR family transcriptional regulator</fullName>
    </submittedName>
</protein>
<dbReference type="RefSeq" id="WP_126562797.1">
    <property type="nucleotide sequence ID" value="NZ_RYDJ01000016.1"/>
</dbReference>
<keyword evidence="2" id="KW-1185">Reference proteome</keyword>
<sequence length="330" mass="38766">MEKLKEYIHQILGKDLEIKELSKDYTNKLPFLFKNNFNFYVTHLHNHELILVQVNKEDAFNAAQLRQQVVAIQKILDKKIIIVTEDITAINRKRLIDQKISFIVPGKQMFLAELLIDIQDFNRDKAFQKEFLLLPSAQLILLYQILHKEDNLSQYTFKELAEKFQYTQMGITKAIENLKRLAIVEVVGTKEKNIVFEADIQKLWKNIEKHLINPVLKTVYVDEKPPIKLHCSNATALEEYSDMNPSKLEYFAIEKNKFYELEKTDQLVNLNNENGNYALEVWKYNPELITKGITKKNNVDPLSLYISLKDGVIDERTDMALDQIIEKYIW</sequence>
<name>A0A3S0Q6X9_9FLAO</name>
<dbReference type="AlphaFoldDB" id="A0A3S0Q6X9"/>
<evidence type="ECO:0000313" key="2">
    <source>
        <dbReference type="Proteomes" id="UP000280825"/>
    </source>
</evidence>
<gene>
    <name evidence="1" type="ORF">EKL98_12760</name>
</gene>
<dbReference type="Proteomes" id="UP000280825">
    <property type="component" value="Unassembled WGS sequence"/>
</dbReference>
<organism evidence="1 2">
    <name type="scientific">Flavobacterium bomense</name>
    <dbReference type="NCBI Taxonomy" id="2497483"/>
    <lineage>
        <taxon>Bacteria</taxon>
        <taxon>Pseudomonadati</taxon>
        <taxon>Bacteroidota</taxon>
        <taxon>Flavobacteriia</taxon>
        <taxon>Flavobacteriales</taxon>
        <taxon>Flavobacteriaceae</taxon>
        <taxon>Flavobacterium</taxon>
    </lineage>
</organism>
<evidence type="ECO:0000313" key="1">
    <source>
        <dbReference type="EMBL" id="RTZ02726.1"/>
    </source>
</evidence>
<dbReference type="EMBL" id="RYDJ01000016">
    <property type="protein sequence ID" value="RTZ02726.1"/>
    <property type="molecule type" value="Genomic_DNA"/>
</dbReference>
<proteinExistence type="predicted"/>